<proteinExistence type="predicted"/>
<evidence type="ECO:0000313" key="2">
    <source>
        <dbReference type="Proteomes" id="UP001057402"/>
    </source>
</evidence>
<gene>
    <name evidence="1" type="ORF">MLD38_032991</name>
</gene>
<reference evidence="2" key="1">
    <citation type="journal article" date="2023" name="Front. Plant Sci.">
        <title>Chromosomal-level genome assembly of Melastoma candidum provides insights into trichome evolution.</title>
        <authorList>
            <person name="Zhong Y."/>
            <person name="Wu W."/>
            <person name="Sun C."/>
            <person name="Zou P."/>
            <person name="Liu Y."/>
            <person name="Dai S."/>
            <person name="Zhou R."/>
        </authorList>
    </citation>
    <scope>NUCLEOTIDE SEQUENCE [LARGE SCALE GENOMIC DNA]</scope>
</reference>
<dbReference type="Proteomes" id="UP001057402">
    <property type="component" value="Chromosome 10"/>
</dbReference>
<keyword evidence="2" id="KW-1185">Reference proteome</keyword>
<name>A0ACB9M758_9MYRT</name>
<evidence type="ECO:0000313" key="1">
    <source>
        <dbReference type="EMBL" id="KAI4319391.1"/>
    </source>
</evidence>
<dbReference type="EMBL" id="CM042889">
    <property type="protein sequence ID" value="KAI4319391.1"/>
    <property type="molecule type" value="Genomic_DNA"/>
</dbReference>
<sequence length="99" mass="10220">MARSLANATLVSPAVLDSISFAIFRRGYAAQGAVSAGAKAGRAMTNRRAAEGKAVKSEEGTEKAAWGPDPKTGYYRPGNSAGDGIDVAELRAVLLGHKD</sequence>
<organism evidence="1 2">
    <name type="scientific">Melastoma candidum</name>
    <dbReference type="NCBI Taxonomy" id="119954"/>
    <lineage>
        <taxon>Eukaryota</taxon>
        <taxon>Viridiplantae</taxon>
        <taxon>Streptophyta</taxon>
        <taxon>Embryophyta</taxon>
        <taxon>Tracheophyta</taxon>
        <taxon>Spermatophyta</taxon>
        <taxon>Magnoliopsida</taxon>
        <taxon>eudicotyledons</taxon>
        <taxon>Gunneridae</taxon>
        <taxon>Pentapetalae</taxon>
        <taxon>rosids</taxon>
        <taxon>malvids</taxon>
        <taxon>Myrtales</taxon>
        <taxon>Melastomataceae</taxon>
        <taxon>Melastomatoideae</taxon>
        <taxon>Melastomateae</taxon>
        <taxon>Melastoma</taxon>
    </lineage>
</organism>
<protein>
    <submittedName>
        <fullName evidence="1">Uncharacterized protein</fullName>
    </submittedName>
</protein>
<comment type="caution">
    <text evidence="1">The sequence shown here is derived from an EMBL/GenBank/DDBJ whole genome shotgun (WGS) entry which is preliminary data.</text>
</comment>
<accession>A0ACB9M758</accession>